<evidence type="ECO:0000313" key="1">
    <source>
        <dbReference type="EMBL" id="SKB01325.1"/>
    </source>
</evidence>
<dbReference type="EMBL" id="FUYJ01000005">
    <property type="protein sequence ID" value="SKB01325.1"/>
    <property type="molecule type" value="Genomic_DNA"/>
</dbReference>
<dbReference type="AlphaFoldDB" id="A0A1T4YJ74"/>
<organism evidence="1 2">
    <name type="scientific">Sporosarcina newyorkensis</name>
    <dbReference type="NCBI Taxonomy" id="759851"/>
    <lineage>
        <taxon>Bacteria</taxon>
        <taxon>Bacillati</taxon>
        <taxon>Bacillota</taxon>
        <taxon>Bacilli</taxon>
        <taxon>Bacillales</taxon>
        <taxon>Caryophanaceae</taxon>
        <taxon>Sporosarcina</taxon>
    </lineage>
</organism>
<dbReference type="Proteomes" id="UP000190042">
    <property type="component" value="Unassembled WGS sequence"/>
</dbReference>
<protein>
    <submittedName>
        <fullName evidence="1">Uncharacterized protein</fullName>
    </submittedName>
</protein>
<dbReference type="RefSeq" id="WP_078817943.1">
    <property type="nucleotide sequence ID" value="NZ_FUYJ01000005.1"/>
</dbReference>
<evidence type="ECO:0000313" key="2">
    <source>
        <dbReference type="Proteomes" id="UP000190042"/>
    </source>
</evidence>
<sequence>MNIEDLYRLVDTVPASEWANVARYLKVKAITSEVPTDDEIEAIRQRYANGEFYRYATIDELRAGFQKVNEMIMNRNEFNEVFEVTVSEKRWVALKTYLRDLNQPENMPTADEIEIFRLYDIEKNSPDYVTYSLEEVMRCYIDGCEEASVEKVNREDMLQSIDSMSDEHLKLVSDYIMKLSEDEGLDIDAK</sequence>
<name>A0A1T4YJ74_9BACL</name>
<keyword evidence="2" id="KW-1185">Reference proteome</keyword>
<reference evidence="2" key="1">
    <citation type="submission" date="2017-02" db="EMBL/GenBank/DDBJ databases">
        <authorList>
            <person name="Varghese N."/>
            <person name="Submissions S."/>
        </authorList>
    </citation>
    <scope>NUCLEOTIDE SEQUENCE [LARGE SCALE GENOMIC DNA]</scope>
    <source>
        <strain evidence="2">DSM 23966</strain>
    </source>
</reference>
<gene>
    <name evidence="1" type="ORF">SAMN04244570_2676</name>
</gene>
<proteinExistence type="predicted"/>
<accession>A0A1T4YJ74</accession>